<dbReference type="EMBL" id="BMHT01000001">
    <property type="protein sequence ID" value="GGE98210.1"/>
    <property type="molecule type" value="Genomic_DNA"/>
</dbReference>
<dbReference type="InterPro" id="IPR026444">
    <property type="entry name" value="Secre_tail"/>
</dbReference>
<name>A0ABQ1TNY0_9BACT</name>
<gene>
    <name evidence="3" type="ORF">GCM10011383_06240</name>
</gene>
<dbReference type="Pfam" id="PF18962">
    <property type="entry name" value="Por_Secre_tail"/>
    <property type="match status" value="1"/>
</dbReference>
<keyword evidence="4" id="KW-1185">Reference proteome</keyword>
<dbReference type="Proteomes" id="UP000632273">
    <property type="component" value="Unassembled WGS sequence"/>
</dbReference>
<dbReference type="RefSeq" id="WP_188810819.1">
    <property type="nucleotide sequence ID" value="NZ_BMHT01000001.1"/>
</dbReference>
<organism evidence="3 4">
    <name type="scientific">Hymenobacter cavernae</name>
    <dbReference type="NCBI Taxonomy" id="2044852"/>
    <lineage>
        <taxon>Bacteria</taxon>
        <taxon>Pseudomonadati</taxon>
        <taxon>Bacteroidota</taxon>
        <taxon>Cytophagia</taxon>
        <taxon>Cytophagales</taxon>
        <taxon>Hymenobacteraceae</taxon>
        <taxon>Hymenobacter</taxon>
    </lineage>
</organism>
<evidence type="ECO:0000313" key="3">
    <source>
        <dbReference type="EMBL" id="GGE98210.1"/>
    </source>
</evidence>
<proteinExistence type="predicted"/>
<feature type="signal peptide" evidence="1">
    <location>
        <begin position="1"/>
        <end position="19"/>
    </location>
</feature>
<evidence type="ECO:0000259" key="2">
    <source>
        <dbReference type="Pfam" id="PF18962"/>
    </source>
</evidence>
<protein>
    <recommendedName>
        <fullName evidence="2">Secretion system C-terminal sorting domain-containing protein</fullName>
    </recommendedName>
</protein>
<keyword evidence="1" id="KW-0732">Signal</keyword>
<dbReference type="NCBIfam" id="TIGR04183">
    <property type="entry name" value="Por_Secre_tail"/>
    <property type="match status" value="1"/>
</dbReference>
<feature type="domain" description="Secretion system C-terminal sorting" evidence="2">
    <location>
        <begin position="186"/>
        <end position="245"/>
    </location>
</feature>
<feature type="chain" id="PRO_5046927678" description="Secretion system C-terminal sorting domain-containing protein" evidence="1">
    <location>
        <begin position="20"/>
        <end position="248"/>
    </location>
</feature>
<reference evidence="4" key="1">
    <citation type="journal article" date="2019" name="Int. J. Syst. Evol. Microbiol.">
        <title>The Global Catalogue of Microorganisms (GCM) 10K type strain sequencing project: providing services to taxonomists for standard genome sequencing and annotation.</title>
        <authorList>
            <consortium name="The Broad Institute Genomics Platform"/>
            <consortium name="The Broad Institute Genome Sequencing Center for Infectious Disease"/>
            <person name="Wu L."/>
            <person name="Ma J."/>
        </authorList>
    </citation>
    <scope>NUCLEOTIDE SEQUENCE [LARGE SCALE GENOMIC DNA]</scope>
    <source>
        <strain evidence="4">CGMCC 1.15197</strain>
    </source>
</reference>
<sequence length="248" mass="25868">MKHLLLSLGISLLGLPAYAQFTQTFTGALMLTDPAIPGDRLFRDAVPSACGTNKAYPGTSAGSTGVHYDTYTIRNASTTTTSCVTVTLTSACSESTTNALIFGSAYTTSFVPTNLATNYKGDMGSSPVGATSTPMGINLTPGQTVVLVVSGVTATSTCSSYTLSVNSTTVLPVSKNIEAKVALAAYPNPVQDVLHIEAAKSGTYTLYNATGKAVKKLTEGEVSVRDLPAGVYMLQQNETQVMKRIVKL</sequence>
<accession>A0ABQ1TNY0</accession>
<evidence type="ECO:0000313" key="4">
    <source>
        <dbReference type="Proteomes" id="UP000632273"/>
    </source>
</evidence>
<evidence type="ECO:0000256" key="1">
    <source>
        <dbReference type="SAM" id="SignalP"/>
    </source>
</evidence>
<comment type="caution">
    <text evidence="3">The sequence shown here is derived from an EMBL/GenBank/DDBJ whole genome shotgun (WGS) entry which is preliminary data.</text>
</comment>